<comment type="caution">
    <text evidence="2">The sequence shown here is derived from an EMBL/GenBank/DDBJ whole genome shotgun (WGS) entry which is preliminary data.</text>
</comment>
<keyword evidence="3" id="KW-1185">Reference proteome</keyword>
<feature type="signal peptide" evidence="1">
    <location>
        <begin position="1"/>
        <end position="23"/>
    </location>
</feature>
<protein>
    <recommendedName>
        <fullName evidence="4">Secreted protein</fullName>
    </recommendedName>
</protein>
<gene>
    <name evidence="2" type="ORF">J2X04_003127</name>
</gene>
<dbReference type="RefSeq" id="WP_310055894.1">
    <property type="nucleotide sequence ID" value="NZ_JAVDVW010000002.1"/>
</dbReference>
<evidence type="ECO:0000256" key="1">
    <source>
        <dbReference type="SAM" id="SignalP"/>
    </source>
</evidence>
<dbReference type="EMBL" id="JAVDVW010000002">
    <property type="protein sequence ID" value="MDR7100746.1"/>
    <property type="molecule type" value="Genomic_DNA"/>
</dbReference>
<dbReference type="Proteomes" id="UP001267878">
    <property type="component" value="Unassembled WGS sequence"/>
</dbReference>
<reference evidence="2 3" key="1">
    <citation type="submission" date="2023-07" db="EMBL/GenBank/DDBJ databases">
        <title>Sorghum-associated microbial communities from plants grown in Nebraska, USA.</title>
        <authorList>
            <person name="Schachtman D."/>
        </authorList>
    </citation>
    <scope>NUCLEOTIDE SEQUENCE [LARGE SCALE GENOMIC DNA]</scope>
    <source>
        <strain evidence="2 3">BE187</strain>
    </source>
</reference>
<feature type="chain" id="PRO_5045488795" description="Secreted protein" evidence="1">
    <location>
        <begin position="24"/>
        <end position="144"/>
    </location>
</feature>
<keyword evidence="1" id="KW-0732">Signal</keyword>
<sequence>MKARLSALTCTVLLAAASTPAFASGPITCTLSFDLAGWSVFYETATGSGLVSCDDGQTLPVHIRAKGGGLTVGKSRIEGGHGEFTGVYTIKDVLGTYASSEVHAGASRSARAMAMTKGSVSLTLAGKGKGWDLGVAFGKFVIEP</sequence>
<name>A0ABU1VTC4_9GAMM</name>
<accession>A0ABU1VTC4</accession>
<evidence type="ECO:0008006" key="4">
    <source>
        <dbReference type="Google" id="ProtNLM"/>
    </source>
</evidence>
<evidence type="ECO:0000313" key="2">
    <source>
        <dbReference type="EMBL" id="MDR7100746.1"/>
    </source>
</evidence>
<organism evidence="2 3">
    <name type="scientific">Agrilutibacter niabensis</name>
    <dbReference type="NCBI Taxonomy" id="380628"/>
    <lineage>
        <taxon>Bacteria</taxon>
        <taxon>Pseudomonadati</taxon>
        <taxon>Pseudomonadota</taxon>
        <taxon>Gammaproteobacteria</taxon>
        <taxon>Lysobacterales</taxon>
        <taxon>Lysobacteraceae</taxon>
        <taxon>Agrilutibacter</taxon>
    </lineage>
</organism>
<evidence type="ECO:0000313" key="3">
    <source>
        <dbReference type="Proteomes" id="UP001267878"/>
    </source>
</evidence>
<proteinExistence type="predicted"/>